<dbReference type="AlphaFoldDB" id="C0QMU0"/>
<dbReference type="PANTHER" id="PTHR33360">
    <property type="entry name" value="TRANSPOSASE FOR INSERTION SEQUENCE ELEMENT IS200"/>
    <property type="match status" value="1"/>
</dbReference>
<accession>C0QMU0</accession>
<dbReference type="SUPFAM" id="SSF143422">
    <property type="entry name" value="Transposase IS200-like"/>
    <property type="match status" value="1"/>
</dbReference>
<protein>
    <submittedName>
        <fullName evidence="2">Transposase repeat family IS200</fullName>
    </submittedName>
</protein>
<proteinExistence type="predicted"/>
<feature type="domain" description="Transposase IS200-like" evidence="1">
    <location>
        <begin position="10"/>
        <end position="129"/>
    </location>
</feature>
<dbReference type="HOGENOM" id="CLU_101320_2_2_0"/>
<dbReference type="InterPro" id="IPR002686">
    <property type="entry name" value="Transposase_17"/>
</dbReference>
<dbReference type="GO" id="GO:0003677">
    <property type="term" value="F:DNA binding"/>
    <property type="evidence" value="ECO:0007669"/>
    <property type="project" value="InterPro"/>
</dbReference>
<dbReference type="PANTHER" id="PTHR33360:SF4">
    <property type="entry name" value="TRANSPOSASE IS200-LIKE PROTEIN"/>
    <property type="match status" value="1"/>
</dbReference>
<dbReference type="GO" id="GO:0004803">
    <property type="term" value="F:transposase activity"/>
    <property type="evidence" value="ECO:0007669"/>
    <property type="project" value="InterPro"/>
</dbReference>
<dbReference type="EMBL" id="CP001185">
    <property type="protein sequence ID" value="ACN29507.1"/>
    <property type="molecule type" value="Genomic_DNA"/>
</dbReference>
<dbReference type="NCBIfam" id="NF033573">
    <property type="entry name" value="transpos_IS200"/>
    <property type="match status" value="1"/>
</dbReference>
<dbReference type="Pfam" id="PF01797">
    <property type="entry name" value="Y1_Tnp"/>
    <property type="match status" value="1"/>
</dbReference>
<dbReference type="STRING" id="484019.THA_2014"/>
<sequence>MLLESNNHSVFKLNYHLLLVTKYRRSVIDDKISDFLKKIFQYIGEKYGIKLQEWNHDKDHIHVLFSAQPNSQLSKFINAYKSASSRLVKKKFPQIKSKLWKSAFWSKSYCLLTVGGAPLEVLKEYIKSQGEDKRASNLQISYLSYERTRRKVE</sequence>
<dbReference type="GO" id="GO:0006313">
    <property type="term" value="P:DNA transposition"/>
    <property type="evidence" value="ECO:0007669"/>
    <property type="project" value="InterPro"/>
</dbReference>
<dbReference type="InterPro" id="IPR036515">
    <property type="entry name" value="Transposase_17_sf"/>
</dbReference>
<keyword evidence="3" id="KW-1185">Reference proteome</keyword>
<name>C0QMU0_THEAB</name>
<evidence type="ECO:0000313" key="2">
    <source>
        <dbReference type="EMBL" id="ACN29507.1"/>
    </source>
</evidence>
<dbReference type="eggNOG" id="COG1943">
    <property type="taxonomic scope" value="Bacteria"/>
</dbReference>
<reference evidence="2 3" key="1">
    <citation type="journal article" date="2009" name="J. Bacteriol.">
        <title>The genome of Thermosipho africanus TCF52B: lateral genetic connections to the Firmicutes and Archaea.</title>
        <authorList>
            <person name="Nesboe C.L."/>
            <person name="Bapteste E."/>
            <person name="Curtis B."/>
            <person name="Dahle H."/>
            <person name="Lopez P."/>
            <person name="Macleod D."/>
            <person name="Dlutek M."/>
            <person name="Bowman S."/>
            <person name="Zhaxybayeva O."/>
            <person name="Birkeland N.-K."/>
            <person name="Doolittle W.F."/>
        </authorList>
    </citation>
    <scope>NUCLEOTIDE SEQUENCE [LARGE SCALE GENOMIC DNA]</scope>
    <source>
        <strain evidence="2 3">TCF52B</strain>
    </source>
</reference>
<gene>
    <name evidence="2" type="ordered locus">THA_2014</name>
</gene>
<dbReference type="KEGG" id="taf:THA_2014"/>
<dbReference type="RefSeq" id="WP_012580544.1">
    <property type="nucleotide sequence ID" value="NC_011653.1"/>
</dbReference>
<evidence type="ECO:0000313" key="3">
    <source>
        <dbReference type="Proteomes" id="UP000002453"/>
    </source>
</evidence>
<dbReference type="Proteomes" id="UP000002453">
    <property type="component" value="Chromosome"/>
</dbReference>
<dbReference type="Gene3D" id="3.30.70.1290">
    <property type="entry name" value="Transposase IS200-like"/>
    <property type="match status" value="1"/>
</dbReference>
<evidence type="ECO:0000259" key="1">
    <source>
        <dbReference type="SMART" id="SM01321"/>
    </source>
</evidence>
<organism evidence="2 3">
    <name type="scientific">Thermosipho africanus (strain TCF52B)</name>
    <dbReference type="NCBI Taxonomy" id="484019"/>
    <lineage>
        <taxon>Bacteria</taxon>
        <taxon>Thermotogati</taxon>
        <taxon>Thermotogota</taxon>
        <taxon>Thermotogae</taxon>
        <taxon>Thermotogales</taxon>
        <taxon>Fervidobacteriaceae</taxon>
        <taxon>Thermosipho</taxon>
    </lineage>
</organism>
<dbReference type="SMART" id="SM01321">
    <property type="entry name" value="Y1_Tnp"/>
    <property type="match status" value="1"/>
</dbReference>
<dbReference type="OrthoDB" id="9798161at2"/>